<comment type="similarity">
    <text evidence="1">Belongs to the vitamin uptake transporter (VUT/ECF) (TC 2.A.88) family. Q precursor transporter subfamily.</text>
</comment>
<comment type="caution">
    <text evidence="2">The sequence shown here is derived from an EMBL/GenBank/DDBJ whole genome shotgun (WGS) entry which is preliminary data.</text>
</comment>
<proteinExistence type="inferred from homology"/>
<sequence>MRTHAMERNALVAGAAAMGLVVLVSNITVGYPINDWLTWGAFAYPLTFLVTDLTNRILGAASARRVVYVGFAVGVLLSVIFASPRIGIASGAAFLVAQLLDIWIFDRLRRQAWWKAPAVSSLIASALDTAVFFTAAFALTGEPWVTWALGDYAAKLAMAAVLLAPFRAVLSALPAEWRQPESSRA</sequence>
<dbReference type="InterPro" id="IPR003744">
    <property type="entry name" value="YhhQ"/>
</dbReference>
<comment type="subcellular location">
    <subcellularLocation>
        <location evidence="1">Cell inner membrane</location>
        <topology evidence="1">Multi-pass membrane protein</topology>
    </subcellularLocation>
</comment>
<accession>A0A919CNI1</accession>
<dbReference type="PANTHER" id="PTHR34300">
    <property type="entry name" value="QUEUOSINE PRECURSOR TRANSPORTER-RELATED"/>
    <property type="match status" value="1"/>
</dbReference>
<dbReference type="Proteomes" id="UP000630353">
    <property type="component" value="Unassembled WGS sequence"/>
</dbReference>
<keyword evidence="1" id="KW-1133">Transmembrane helix</keyword>
<dbReference type="RefSeq" id="WP_189987533.1">
    <property type="nucleotide sequence ID" value="NZ_BMZS01000002.1"/>
</dbReference>
<dbReference type="NCBIfam" id="TIGR00697">
    <property type="entry name" value="queuosine precursor transporter"/>
    <property type="match status" value="1"/>
</dbReference>
<feature type="transmembrane region" description="Helical" evidence="1">
    <location>
        <begin position="152"/>
        <end position="170"/>
    </location>
</feature>
<dbReference type="HAMAP" id="MF_02088">
    <property type="entry name" value="Q_prec_transport"/>
    <property type="match status" value="1"/>
</dbReference>
<keyword evidence="3" id="KW-1185">Reference proteome</keyword>
<reference evidence="2" key="2">
    <citation type="submission" date="2020-09" db="EMBL/GenBank/DDBJ databases">
        <authorList>
            <person name="Sun Q."/>
            <person name="Kim S."/>
        </authorList>
    </citation>
    <scope>NUCLEOTIDE SEQUENCE</scope>
    <source>
        <strain evidence="2">KCTC 42651</strain>
    </source>
</reference>
<gene>
    <name evidence="2" type="ORF">GCM10017083_06800</name>
</gene>
<comment type="function">
    <text evidence="1">Involved in the import of queuosine (Q) precursors, required for Q precursor salvage.</text>
</comment>
<keyword evidence="1" id="KW-0997">Cell inner membrane</keyword>
<dbReference type="AlphaFoldDB" id="A0A919CNI1"/>
<keyword evidence="1" id="KW-0813">Transport</keyword>
<reference evidence="2" key="1">
    <citation type="journal article" date="2014" name="Int. J. Syst. Evol. Microbiol.">
        <title>Complete genome sequence of Corynebacterium casei LMG S-19264T (=DSM 44701T), isolated from a smear-ripened cheese.</title>
        <authorList>
            <consortium name="US DOE Joint Genome Institute (JGI-PGF)"/>
            <person name="Walter F."/>
            <person name="Albersmeier A."/>
            <person name="Kalinowski J."/>
            <person name="Ruckert C."/>
        </authorList>
    </citation>
    <scope>NUCLEOTIDE SEQUENCE</scope>
    <source>
        <strain evidence="2">KCTC 42651</strain>
    </source>
</reference>
<evidence type="ECO:0000256" key="1">
    <source>
        <dbReference type="HAMAP-Rule" id="MF_02088"/>
    </source>
</evidence>
<feature type="transmembrane region" description="Helical" evidence="1">
    <location>
        <begin position="36"/>
        <end position="54"/>
    </location>
</feature>
<dbReference type="EMBL" id="BMZS01000002">
    <property type="protein sequence ID" value="GHD42152.1"/>
    <property type="molecule type" value="Genomic_DNA"/>
</dbReference>
<dbReference type="GO" id="GO:0022857">
    <property type="term" value="F:transmembrane transporter activity"/>
    <property type="evidence" value="ECO:0007669"/>
    <property type="project" value="UniProtKB-UniRule"/>
</dbReference>
<dbReference type="GO" id="GO:0005886">
    <property type="term" value="C:plasma membrane"/>
    <property type="evidence" value="ECO:0007669"/>
    <property type="project" value="UniProtKB-SubCell"/>
</dbReference>
<feature type="transmembrane region" description="Helical" evidence="1">
    <location>
        <begin position="118"/>
        <end position="140"/>
    </location>
</feature>
<evidence type="ECO:0000313" key="3">
    <source>
        <dbReference type="Proteomes" id="UP000630353"/>
    </source>
</evidence>
<feature type="transmembrane region" description="Helical" evidence="1">
    <location>
        <begin position="88"/>
        <end position="106"/>
    </location>
</feature>
<keyword evidence="1" id="KW-0472">Membrane</keyword>
<organism evidence="2 3">
    <name type="scientific">Thalassobaculum fulvum</name>
    <dbReference type="NCBI Taxonomy" id="1633335"/>
    <lineage>
        <taxon>Bacteria</taxon>
        <taxon>Pseudomonadati</taxon>
        <taxon>Pseudomonadota</taxon>
        <taxon>Alphaproteobacteria</taxon>
        <taxon>Rhodospirillales</taxon>
        <taxon>Thalassobaculaceae</taxon>
        <taxon>Thalassobaculum</taxon>
    </lineage>
</organism>
<keyword evidence="1" id="KW-1003">Cell membrane</keyword>
<dbReference type="PANTHER" id="PTHR34300:SF1">
    <property type="entry name" value="QUEUOSINE PRECURSOR TRANSPORTER"/>
    <property type="match status" value="1"/>
</dbReference>
<feature type="transmembrane region" description="Helical" evidence="1">
    <location>
        <begin position="66"/>
        <end position="82"/>
    </location>
</feature>
<protein>
    <recommendedName>
        <fullName evidence="1">Probable queuosine precursor transporter</fullName>
        <shortName evidence="1">Q precursor transporter</shortName>
    </recommendedName>
</protein>
<name>A0A919CNI1_9PROT</name>
<evidence type="ECO:0000313" key="2">
    <source>
        <dbReference type="EMBL" id="GHD42152.1"/>
    </source>
</evidence>
<keyword evidence="1" id="KW-0812">Transmembrane</keyword>
<dbReference type="Pfam" id="PF02592">
    <property type="entry name" value="Vut_1"/>
    <property type="match status" value="2"/>
</dbReference>